<feature type="transmembrane region" description="Helical" evidence="1">
    <location>
        <begin position="12"/>
        <end position="34"/>
    </location>
</feature>
<keyword evidence="1" id="KW-1133">Transmembrane helix</keyword>
<feature type="transmembrane region" description="Helical" evidence="1">
    <location>
        <begin position="63"/>
        <end position="83"/>
    </location>
</feature>
<evidence type="ECO:0000313" key="3">
    <source>
        <dbReference type="Proteomes" id="UP001269375"/>
    </source>
</evidence>
<name>A0ABU1GUD8_9GAMM</name>
<sequence length="173" mass="19264">MSSRAGYTFADNLPLMLAVMTTGLITGYFAMHWVTLQPAMMNMGADIYGTVQAEITHDLRNPFFLFMFFGGAAFLALSAAFDIKRWRSPSFVMTILALIVYLGGIVAYTKLMMVPINHDIQAWNPIAMPGDWVDIRALWRERNEYRLIAALTTFVLSIAALSARATSKPTPST</sequence>
<feature type="transmembrane region" description="Helical" evidence="1">
    <location>
        <begin position="90"/>
        <end position="109"/>
    </location>
</feature>
<keyword evidence="1" id="KW-0812">Transmembrane</keyword>
<dbReference type="Pfam" id="PF08592">
    <property type="entry name" value="Anthrone_oxy"/>
    <property type="match status" value="1"/>
</dbReference>
<dbReference type="EMBL" id="JARWAO010000003">
    <property type="protein sequence ID" value="MDR5895623.1"/>
    <property type="molecule type" value="Genomic_DNA"/>
</dbReference>
<organism evidence="2 3">
    <name type="scientific">Larsenimonas suaedae</name>
    <dbReference type="NCBI Taxonomy" id="1851019"/>
    <lineage>
        <taxon>Bacteria</taxon>
        <taxon>Pseudomonadati</taxon>
        <taxon>Pseudomonadota</taxon>
        <taxon>Gammaproteobacteria</taxon>
        <taxon>Oceanospirillales</taxon>
        <taxon>Halomonadaceae</taxon>
        <taxon>Larsenimonas</taxon>
    </lineage>
</organism>
<comment type="caution">
    <text evidence="2">The sequence shown here is derived from an EMBL/GenBank/DDBJ whole genome shotgun (WGS) entry which is preliminary data.</text>
</comment>
<feature type="transmembrane region" description="Helical" evidence="1">
    <location>
        <begin position="145"/>
        <end position="163"/>
    </location>
</feature>
<protein>
    <submittedName>
        <fullName evidence="2">DUF1772 domain-containing protein</fullName>
    </submittedName>
</protein>
<dbReference type="Proteomes" id="UP001269375">
    <property type="component" value="Unassembled WGS sequence"/>
</dbReference>
<keyword evidence="3" id="KW-1185">Reference proteome</keyword>
<evidence type="ECO:0000313" key="2">
    <source>
        <dbReference type="EMBL" id="MDR5895623.1"/>
    </source>
</evidence>
<dbReference type="RefSeq" id="WP_251589397.1">
    <property type="nucleotide sequence ID" value="NZ_JAMLJI010000001.1"/>
</dbReference>
<reference evidence="2 3" key="1">
    <citation type="submission" date="2023-04" db="EMBL/GenBank/DDBJ databases">
        <title>A long-awaited taxogenomic arrangement of the family Halomonadaceae.</title>
        <authorList>
            <person name="De La Haba R."/>
            <person name="Chuvochina M."/>
            <person name="Wittouck S."/>
            <person name="Arahal D.R."/>
            <person name="Sanchez-Porro C."/>
            <person name="Hugenholtz P."/>
            <person name="Ventosa A."/>
        </authorList>
    </citation>
    <scope>NUCLEOTIDE SEQUENCE [LARGE SCALE GENOMIC DNA]</scope>
    <source>
        <strain evidence="2 3">DSM 22428</strain>
    </source>
</reference>
<keyword evidence="1" id="KW-0472">Membrane</keyword>
<evidence type="ECO:0000256" key="1">
    <source>
        <dbReference type="SAM" id="Phobius"/>
    </source>
</evidence>
<dbReference type="InterPro" id="IPR013901">
    <property type="entry name" value="Anthrone_oxy"/>
</dbReference>
<gene>
    <name evidence="2" type="ORF">QC825_06005</name>
</gene>
<proteinExistence type="predicted"/>
<accession>A0ABU1GUD8</accession>